<sequence length="60" mass="7113">MTFLFRARLKCYLSRGLETNRSRLVFPSILLWEFTPIATFYRCYCSVVKLTRVSRLTSPC</sequence>
<name>A0A0A2KT08_PENIT</name>
<evidence type="ECO:0000313" key="1">
    <source>
        <dbReference type="EMBL" id="KGO67480.1"/>
    </source>
</evidence>
<organism evidence="1 2">
    <name type="scientific">Penicillium italicum</name>
    <name type="common">Blue mold</name>
    <dbReference type="NCBI Taxonomy" id="40296"/>
    <lineage>
        <taxon>Eukaryota</taxon>
        <taxon>Fungi</taxon>
        <taxon>Dikarya</taxon>
        <taxon>Ascomycota</taxon>
        <taxon>Pezizomycotina</taxon>
        <taxon>Eurotiomycetes</taxon>
        <taxon>Eurotiomycetidae</taxon>
        <taxon>Eurotiales</taxon>
        <taxon>Aspergillaceae</taxon>
        <taxon>Penicillium</taxon>
    </lineage>
</organism>
<accession>A0A0A2KT08</accession>
<gene>
    <name evidence="1" type="ORF">PITC_009310</name>
</gene>
<dbReference type="Proteomes" id="UP000030104">
    <property type="component" value="Unassembled WGS sequence"/>
</dbReference>
<dbReference type="HOGENOM" id="CLU_2942521_0_0_1"/>
<dbReference type="AlphaFoldDB" id="A0A0A2KT08"/>
<evidence type="ECO:0000313" key="2">
    <source>
        <dbReference type="Proteomes" id="UP000030104"/>
    </source>
</evidence>
<comment type="caution">
    <text evidence="1">The sequence shown here is derived from an EMBL/GenBank/DDBJ whole genome shotgun (WGS) entry which is preliminary data.</text>
</comment>
<proteinExistence type="predicted"/>
<dbReference type="EMBL" id="JQGA01001283">
    <property type="protein sequence ID" value="KGO67480.1"/>
    <property type="molecule type" value="Genomic_DNA"/>
</dbReference>
<protein>
    <submittedName>
        <fullName evidence="1">Uncharacterized protein</fullName>
    </submittedName>
</protein>
<reference evidence="1 2" key="1">
    <citation type="journal article" date="2015" name="Mol. Plant Microbe Interact.">
        <title>Genome, transcriptome, and functional analyses of Penicillium expansum provide new insights into secondary metabolism and pathogenicity.</title>
        <authorList>
            <person name="Ballester A.R."/>
            <person name="Marcet-Houben M."/>
            <person name="Levin E."/>
            <person name="Sela N."/>
            <person name="Selma-Lazaro C."/>
            <person name="Carmona L."/>
            <person name="Wisniewski M."/>
            <person name="Droby S."/>
            <person name="Gonzalez-Candelas L."/>
            <person name="Gabaldon T."/>
        </authorList>
    </citation>
    <scope>NUCLEOTIDE SEQUENCE [LARGE SCALE GENOMIC DNA]</scope>
    <source>
        <strain evidence="1 2">PHI-1</strain>
    </source>
</reference>
<keyword evidence="2" id="KW-1185">Reference proteome</keyword>